<dbReference type="GO" id="GO:0020037">
    <property type="term" value="F:heme binding"/>
    <property type="evidence" value="ECO:0007669"/>
    <property type="project" value="InterPro"/>
</dbReference>
<feature type="domain" description="Cytochrome c" evidence="8">
    <location>
        <begin position="201"/>
        <end position="292"/>
    </location>
</feature>
<dbReference type="SUPFAM" id="SSF46626">
    <property type="entry name" value="Cytochrome c"/>
    <property type="match status" value="2"/>
</dbReference>
<dbReference type="InterPro" id="IPR051811">
    <property type="entry name" value="Cytochrome_c550/c551-like"/>
</dbReference>
<evidence type="ECO:0000256" key="4">
    <source>
        <dbReference type="ARBA" id="ARBA00022982"/>
    </source>
</evidence>
<sequence length="292" mass="31134">MASTKLRTVALTLLAVACAAAVLAAALVSSGVYNVAANRQHLKPVYQLLDIAMRQSVRYHARGLEPPRAADEAMLARGAQCYRQHCVQCHGGPGVAQGAAGQGMQPLPGPLIDATQRWSAGQLYWLTRNGLKMTGMPSWEFRLSEDDLWAVVAFVQKMPQLSPPQFAAMAGQDWVVGSAGHAGRDDAFQPCRPPVQALRPGDAVRGQRALYQYACVGCHTVAGQAQASPQVGPPLDGMARRTRIAGVLDNTPGNMVRWLVQTDAVKPGTAMPAMGVAEQDARDIAAYLASLR</sequence>
<evidence type="ECO:0000256" key="7">
    <source>
        <dbReference type="SAM" id="SignalP"/>
    </source>
</evidence>
<dbReference type="Pfam" id="PF00034">
    <property type="entry name" value="Cytochrom_C"/>
    <property type="match status" value="1"/>
</dbReference>
<evidence type="ECO:0000256" key="1">
    <source>
        <dbReference type="ARBA" id="ARBA00022448"/>
    </source>
</evidence>
<dbReference type="GO" id="GO:0009055">
    <property type="term" value="F:electron transfer activity"/>
    <property type="evidence" value="ECO:0007669"/>
    <property type="project" value="InterPro"/>
</dbReference>
<dbReference type="GO" id="GO:0046872">
    <property type="term" value="F:metal ion binding"/>
    <property type="evidence" value="ECO:0007669"/>
    <property type="project" value="UniProtKB-KW"/>
</dbReference>
<protein>
    <submittedName>
        <fullName evidence="9">Cytochrome C</fullName>
    </submittedName>
</protein>
<keyword evidence="2 6" id="KW-0349">Heme</keyword>
<feature type="chain" id="PRO_5013788674" evidence="7">
    <location>
        <begin position="25"/>
        <end position="292"/>
    </location>
</feature>
<dbReference type="AlphaFoldDB" id="A0A2G7T2V4"/>
<proteinExistence type="predicted"/>
<keyword evidence="7" id="KW-0732">Signal</keyword>
<name>A0A2G7T2V4_9FLAO</name>
<dbReference type="InterPro" id="IPR036909">
    <property type="entry name" value="Cyt_c-like_dom_sf"/>
</dbReference>
<gene>
    <name evidence="9" type="ORF">CTI11_22415</name>
</gene>
<dbReference type="PANTHER" id="PTHR37823:SF1">
    <property type="entry name" value="CYTOCHROME C-553-LIKE"/>
    <property type="match status" value="1"/>
</dbReference>
<evidence type="ECO:0000313" key="9">
    <source>
        <dbReference type="EMBL" id="PII34216.1"/>
    </source>
</evidence>
<feature type="signal peptide" evidence="7">
    <location>
        <begin position="1"/>
        <end position="24"/>
    </location>
</feature>
<reference evidence="9" key="1">
    <citation type="submission" date="2017-10" db="EMBL/GenBank/DDBJ databases">
        <title>Chryseobacterium sp. B5 is a hydrocarbonoclastic and plant growth promoting bacterium.</title>
        <authorList>
            <person name="Thijs S."/>
            <person name="Gkorezis P."/>
            <person name="Van Hamme J."/>
        </authorList>
    </citation>
    <scope>NUCLEOTIDE SEQUENCE</scope>
    <source>
        <strain evidence="9">B5</strain>
    </source>
</reference>
<evidence type="ECO:0000256" key="5">
    <source>
        <dbReference type="ARBA" id="ARBA00023004"/>
    </source>
</evidence>
<feature type="domain" description="Cytochrome c" evidence="8">
    <location>
        <begin position="73"/>
        <end position="159"/>
    </location>
</feature>
<dbReference type="PROSITE" id="PS51257">
    <property type="entry name" value="PROKAR_LIPOPROTEIN"/>
    <property type="match status" value="1"/>
</dbReference>
<dbReference type="EMBL" id="PEKC01000120">
    <property type="protein sequence ID" value="PII34216.1"/>
    <property type="molecule type" value="Genomic_DNA"/>
</dbReference>
<keyword evidence="1" id="KW-0813">Transport</keyword>
<dbReference type="InterPro" id="IPR009056">
    <property type="entry name" value="Cyt_c-like_dom"/>
</dbReference>
<dbReference type="Pfam" id="PF13442">
    <property type="entry name" value="Cytochrome_CBB3"/>
    <property type="match status" value="1"/>
</dbReference>
<evidence type="ECO:0000259" key="8">
    <source>
        <dbReference type="PROSITE" id="PS51007"/>
    </source>
</evidence>
<dbReference type="PANTHER" id="PTHR37823">
    <property type="entry name" value="CYTOCHROME C-553-LIKE"/>
    <property type="match status" value="1"/>
</dbReference>
<evidence type="ECO:0000256" key="3">
    <source>
        <dbReference type="ARBA" id="ARBA00022723"/>
    </source>
</evidence>
<accession>A0A2G7T2V4</accession>
<dbReference type="Gene3D" id="1.10.760.10">
    <property type="entry name" value="Cytochrome c-like domain"/>
    <property type="match status" value="2"/>
</dbReference>
<organism evidence="9">
    <name type="scientific">Chryseobacterium sp. B5</name>
    <dbReference type="NCBI Taxonomy" id="2050562"/>
    <lineage>
        <taxon>Bacteria</taxon>
        <taxon>Pseudomonadati</taxon>
        <taxon>Bacteroidota</taxon>
        <taxon>Flavobacteriia</taxon>
        <taxon>Flavobacteriales</taxon>
        <taxon>Weeksellaceae</taxon>
        <taxon>Chryseobacterium group</taxon>
        <taxon>Chryseobacterium</taxon>
    </lineage>
</organism>
<comment type="caution">
    <text evidence="9">The sequence shown here is derived from an EMBL/GenBank/DDBJ whole genome shotgun (WGS) entry which is preliminary data.</text>
</comment>
<keyword evidence="4" id="KW-0249">Electron transport</keyword>
<keyword evidence="3 6" id="KW-0479">Metal-binding</keyword>
<keyword evidence="5 6" id="KW-0408">Iron</keyword>
<evidence type="ECO:0000256" key="6">
    <source>
        <dbReference type="PROSITE-ProRule" id="PRU00433"/>
    </source>
</evidence>
<evidence type="ECO:0000256" key="2">
    <source>
        <dbReference type="ARBA" id="ARBA00022617"/>
    </source>
</evidence>
<dbReference type="PROSITE" id="PS51007">
    <property type="entry name" value="CYTC"/>
    <property type="match status" value="2"/>
</dbReference>